<name>A0A085TY82_9RHOB</name>
<feature type="region of interest" description="Disordered" evidence="1">
    <location>
        <begin position="51"/>
        <end position="102"/>
    </location>
</feature>
<reference evidence="4" key="1">
    <citation type="submission" date="2013-04" db="EMBL/GenBank/DDBJ databases">
        <title>Thioclava sp. 13D2W-2 Genome Sequencing.</title>
        <authorList>
            <person name="Lai Q."/>
            <person name="Li G."/>
            <person name="Shao Z."/>
        </authorList>
    </citation>
    <scope>NUCLEOTIDE SEQUENCE [LARGE SCALE GENOMIC DNA]</scope>
    <source>
        <strain evidence="4">13D2W-2</strain>
    </source>
</reference>
<protein>
    <recommendedName>
        <fullName evidence="5">Flagellar motor switch protein</fullName>
    </recommendedName>
</protein>
<dbReference type="EMBL" id="AQRC01000004">
    <property type="protein sequence ID" value="KFE35679.1"/>
    <property type="molecule type" value="Genomic_DNA"/>
</dbReference>
<dbReference type="PATRIC" id="fig|1317124.6.peg.1407"/>
<keyword evidence="4" id="KW-1185">Reference proteome</keyword>
<keyword evidence="2" id="KW-1133">Transmembrane helix</keyword>
<comment type="caution">
    <text evidence="3">The sequence shown here is derived from an EMBL/GenBank/DDBJ whole genome shotgun (WGS) entry which is preliminary data.</text>
</comment>
<evidence type="ECO:0000256" key="2">
    <source>
        <dbReference type="SAM" id="Phobius"/>
    </source>
</evidence>
<dbReference type="eggNOG" id="ENOG503356Y">
    <property type="taxonomic scope" value="Bacteria"/>
</dbReference>
<evidence type="ECO:0000313" key="4">
    <source>
        <dbReference type="Proteomes" id="UP000028607"/>
    </source>
</evidence>
<keyword evidence="2" id="KW-0472">Membrane</keyword>
<feature type="transmembrane region" description="Helical" evidence="2">
    <location>
        <begin position="6"/>
        <end position="25"/>
    </location>
</feature>
<evidence type="ECO:0000256" key="1">
    <source>
        <dbReference type="SAM" id="MobiDB-lite"/>
    </source>
</evidence>
<sequence>MTSMLINAIILVSLGGLMAYGVLITRRVKKLMLVLEEMEPLVTAFSAAVDKSQESVDRMKDAVAASREAPSPDPAPSQGAAPTLTFNSRRSGPKSPMGLTRVTGKAELVKSFFDQTRVRREAQGQW</sequence>
<dbReference type="AlphaFoldDB" id="A0A085TY82"/>
<dbReference type="STRING" id="1317124.DW2_06943"/>
<evidence type="ECO:0008006" key="5">
    <source>
        <dbReference type="Google" id="ProtNLM"/>
    </source>
</evidence>
<dbReference type="Proteomes" id="UP000028607">
    <property type="component" value="Unassembled WGS sequence"/>
</dbReference>
<organism evidence="3 4">
    <name type="scientific">Thioclava atlantica</name>
    <dbReference type="NCBI Taxonomy" id="1317124"/>
    <lineage>
        <taxon>Bacteria</taxon>
        <taxon>Pseudomonadati</taxon>
        <taxon>Pseudomonadota</taxon>
        <taxon>Alphaproteobacteria</taxon>
        <taxon>Rhodobacterales</taxon>
        <taxon>Paracoccaceae</taxon>
        <taxon>Thioclava</taxon>
    </lineage>
</organism>
<keyword evidence="2" id="KW-0812">Transmembrane</keyword>
<gene>
    <name evidence="3" type="ORF">DW2_06943</name>
</gene>
<feature type="compositionally biased region" description="Basic and acidic residues" evidence="1">
    <location>
        <begin position="51"/>
        <end position="61"/>
    </location>
</feature>
<accession>A0A085TY82</accession>
<evidence type="ECO:0000313" key="3">
    <source>
        <dbReference type="EMBL" id="KFE35679.1"/>
    </source>
</evidence>
<proteinExistence type="predicted"/>
<dbReference type="OrthoDB" id="7865359at2"/>
<dbReference type="RefSeq" id="WP_038144881.1">
    <property type="nucleotide sequence ID" value="NZ_AQRC01000004.1"/>
</dbReference>
<reference evidence="3 4" key="2">
    <citation type="journal article" date="2015" name="Antonie Van Leeuwenhoek">
        <title>Thioclava indica sp. nov., isolated from surface seawater of the Indian Ocean.</title>
        <authorList>
            <person name="Liu Y."/>
            <person name="Lai Q."/>
            <person name="Du J."/>
            <person name="Xu H."/>
            <person name="Jiang L."/>
            <person name="Shao Z."/>
        </authorList>
    </citation>
    <scope>NUCLEOTIDE SEQUENCE [LARGE SCALE GENOMIC DNA]</scope>
    <source>
        <strain evidence="3 4">13D2W-2</strain>
    </source>
</reference>